<dbReference type="EMBL" id="JABANM010002873">
    <property type="protein sequence ID" value="KAF4751854.1"/>
    <property type="molecule type" value="Genomic_DNA"/>
</dbReference>
<evidence type="ECO:0000256" key="1">
    <source>
        <dbReference type="SAM" id="MobiDB-lite"/>
    </source>
</evidence>
<name>A0A7J6U2B2_PEROL</name>
<protein>
    <submittedName>
        <fullName evidence="2">Uncharacterized protein</fullName>
    </submittedName>
</protein>
<comment type="caution">
    <text evidence="2">The sequence shown here is derived from an EMBL/GenBank/DDBJ whole genome shotgun (WGS) entry which is preliminary data.</text>
</comment>
<sequence length="97" mass="10795">MTNQQNTRHYFALKLLLVGFWDVGVDLISIGRPPKSSTRTPSGPAHDKSEVCDTNLVKSTEAVMFKHKQARTLTDETKFGDRITLLPPSTARTSHSI</sequence>
<dbReference type="AlphaFoldDB" id="A0A7J6U2B2"/>
<organism evidence="2 3">
    <name type="scientific">Perkinsus olseni</name>
    <name type="common">Perkinsus atlanticus</name>
    <dbReference type="NCBI Taxonomy" id="32597"/>
    <lineage>
        <taxon>Eukaryota</taxon>
        <taxon>Sar</taxon>
        <taxon>Alveolata</taxon>
        <taxon>Perkinsozoa</taxon>
        <taxon>Perkinsea</taxon>
        <taxon>Perkinsida</taxon>
        <taxon>Perkinsidae</taxon>
        <taxon>Perkinsus</taxon>
    </lineage>
</organism>
<gene>
    <name evidence="2" type="ORF">FOZ62_008350</name>
</gene>
<reference evidence="2 3" key="1">
    <citation type="submission" date="2020-04" db="EMBL/GenBank/DDBJ databases">
        <title>Perkinsus olseni comparative genomics.</title>
        <authorList>
            <person name="Bogema D.R."/>
        </authorList>
    </citation>
    <scope>NUCLEOTIDE SEQUENCE [LARGE SCALE GENOMIC DNA]</scope>
    <source>
        <strain evidence="2">ATCC PRA-205</strain>
    </source>
</reference>
<evidence type="ECO:0000313" key="2">
    <source>
        <dbReference type="EMBL" id="KAF4751854.1"/>
    </source>
</evidence>
<feature type="region of interest" description="Disordered" evidence="1">
    <location>
        <begin position="30"/>
        <end position="50"/>
    </location>
</feature>
<proteinExistence type="predicted"/>
<dbReference type="Proteomes" id="UP000574390">
    <property type="component" value="Unassembled WGS sequence"/>
</dbReference>
<accession>A0A7J6U2B2</accession>
<evidence type="ECO:0000313" key="3">
    <source>
        <dbReference type="Proteomes" id="UP000574390"/>
    </source>
</evidence>